<dbReference type="Pfam" id="PF08652">
    <property type="entry name" value="RAI1"/>
    <property type="match status" value="2"/>
</dbReference>
<organism>
    <name type="scientific">Branchiostoma floridae</name>
    <name type="common">Florida lancelet</name>
    <name type="synonym">Amphioxus</name>
    <dbReference type="NCBI Taxonomy" id="7739"/>
    <lineage>
        <taxon>Eukaryota</taxon>
        <taxon>Metazoa</taxon>
        <taxon>Chordata</taxon>
        <taxon>Cephalochordata</taxon>
        <taxon>Leptocardii</taxon>
        <taxon>Amphioxiformes</taxon>
        <taxon>Branchiostomatidae</taxon>
        <taxon>Branchiostoma</taxon>
    </lineage>
</organism>
<dbReference type="PANTHER" id="PTHR12395:SF9">
    <property type="entry name" value="DECAPPING AND EXORIBONUCLEASE PROTEIN"/>
    <property type="match status" value="1"/>
</dbReference>
<evidence type="ECO:0000256" key="5">
    <source>
        <dbReference type="RuleBase" id="RU367113"/>
    </source>
</evidence>
<keyword evidence="5" id="KW-0547">Nucleotide-binding</keyword>
<dbReference type="InParanoid" id="C3XUU8"/>
<feature type="domain" description="RAI1-like" evidence="6">
    <location>
        <begin position="92"/>
        <end position="206"/>
    </location>
</feature>
<comment type="catalytic activity">
    <reaction evidence="3">
        <text>a 5'-end CoA-ribonucleoside in mRNA + H2O = 3'-dephospho-CoA + a 5'-end phospho-ribonucleoside in mRNA + H(+)</text>
        <dbReference type="Rhea" id="RHEA:67496"/>
        <dbReference type="Rhea" id="RHEA-COMP:15692"/>
        <dbReference type="Rhea" id="RHEA-COMP:17276"/>
        <dbReference type="ChEBI" id="CHEBI:15377"/>
        <dbReference type="ChEBI" id="CHEBI:15378"/>
        <dbReference type="ChEBI" id="CHEBI:57328"/>
        <dbReference type="ChEBI" id="CHEBI:138282"/>
        <dbReference type="ChEBI" id="CHEBI:172371"/>
    </reaction>
    <physiologicalReaction direction="left-to-right" evidence="3">
        <dbReference type="Rhea" id="RHEA:67497"/>
    </physiologicalReaction>
</comment>
<comment type="cofactor">
    <cofactor evidence="5">
        <name>a divalent metal cation</name>
        <dbReference type="ChEBI" id="CHEBI:60240"/>
    </cofactor>
</comment>
<comment type="catalytic activity">
    <reaction evidence="4">
        <text>a 5'-end NAD(+)-phospho-ribonucleoside in snoRNA + H2O = a 5'-end phospho-ribonucleoside in snoRNA + NAD(+) + H(+)</text>
        <dbReference type="Rhea" id="RHEA:60892"/>
        <dbReference type="Rhea" id="RHEA-COMP:15699"/>
        <dbReference type="Rhea" id="RHEA-COMP:15700"/>
        <dbReference type="ChEBI" id="CHEBI:15377"/>
        <dbReference type="ChEBI" id="CHEBI:15378"/>
        <dbReference type="ChEBI" id="CHEBI:57540"/>
        <dbReference type="ChEBI" id="CHEBI:138282"/>
        <dbReference type="ChEBI" id="CHEBI:144029"/>
    </reaction>
    <physiologicalReaction direction="left-to-right" evidence="4">
        <dbReference type="Rhea" id="RHEA:60893"/>
    </physiologicalReaction>
</comment>
<dbReference type="PANTHER" id="PTHR12395">
    <property type="entry name" value="DOM-3 RELATED"/>
    <property type="match status" value="1"/>
</dbReference>
<reference evidence="7" key="1">
    <citation type="journal article" date="2008" name="Nature">
        <title>The amphioxus genome and the evolution of the chordate karyotype.</title>
        <authorList>
            <consortium name="US DOE Joint Genome Institute (JGI-PGF)"/>
            <person name="Putnam N.H."/>
            <person name="Butts T."/>
            <person name="Ferrier D.E.K."/>
            <person name="Furlong R.F."/>
            <person name="Hellsten U."/>
            <person name="Kawashima T."/>
            <person name="Robinson-Rechavi M."/>
            <person name="Shoguchi E."/>
            <person name="Terry A."/>
            <person name="Yu J.-K."/>
            <person name="Benito-Gutierrez E.L."/>
            <person name="Dubchak I."/>
            <person name="Garcia-Fernandez J."/>
            <person name="Gibson-Brown J.J."/>
            <person name="Grigoriev I.V."/>
            <person name="Horton A.C."/>
            <person name="de Jong P.J."/>
            <person name="Jurka J."/>
            <person name="Kapitonov V.V."/>
            <person name="Kohara Y."/>
            <person name="Kuroki Y."/>
            <person name="Lindquist E."/>
            <person name="Lucas S."/>
            <person name="Osoegawa K."/>
            <person name="Pennacchio L.A."/>
            <person name="Salamov A.A."/>
            <person name="Satou Y."/>
            <person name="Sauka-Spengler T."/>
            <person name="Schmutz J."/>
            <person name="Shin-I T."/>
            <person name="Toyoda A."/>
            <person name="Bronner-Fraser M."/>
            <person name="Fujiyama A."/>
            <person name="Holland L.Z."/>
            <person name="Holland P.W.H."/>
            <person name="Satoh N."/>
            <person name="Rokhsar D.S."/>
        </authorList>
    </citation>
    <scope>NUCLEOTIDE SEQUENCE [LARGE SCALE GENOMIC DNA]</scope>
    <source>
        <strain evidence="7">S238N-H82</strain>
        <tissue evidence="7">Testes</tissue>
    </source>
</reference>
<dbReference type="EC" id="3.6.1.-" evidence="5"/>
<evidence type="ECO:0000256" key="1">
    <source>
        <dbReference type="ARBA" id="ARBA00006562"/>
    </source>
</evidence>
<comment type="subcellular location">
    <subcellularLocation>
        <location evidence="5">Nucleus</location>
    </subcellularLocation>
</comment>
<proteinExistence type="inferred from homology"/>
<keyword evidence="5" id="KW-0540">Nuclease</keyword>
<evidence type="ECO:0000259" key="6">
    <source>
        <dbReference type="Pfam" id="PF08652"/>
    </source>
</evidence>
<dbReference type="EMBL" id="GG666467">
    <property type="protein sequence ID" value="EEN68173.1"/>
    <property type="molecule type" value="Genomic_DNA"/>
</dbReference>
<dbReference type="InterPro" id="IPR013961">
    <property type="entry name" value="RAI1"/>
</dbReference>
<comment type="similarity">
    <text evidence="1 5">Belongs to the DXO/Dom3Z family.</text>
</comment>
<sequence length="206" mass="24104">MEVLSTERRYLSEQFPNYSQPKEVGIFSLTSKGFFSDGRNLKYYREPKNMQNVHLDLNQGFPEKFVDWKGEGGDLDHILKWITEAKRKNPSRGWKLAVTKFNGTWYISHVPEQWNDDPRTNCWGHKFEQYMTADTAEGEPNIEGKVDLNETFYTVVTSKLNSHSLLFSAEVDGRVPDDKVSPPTRYVEMKTNKVLRNQNDKRNFDR</sequence>
<dbReference type="eggNOG" id="KOG1982">
    <property type="taxonomic scope" value="Eukaryota"/>
</dbReference>
<keyword evidence="5" id="KW-0694">RNA-binding</keyword>
<dbReference type="GO" id="GO:0000166">
    <property type="term" value="F:nucleotide binding"/>
    <property type="evidence" value="ECO:0007669"/>
    <property type="project" value="UniProtKB-KW"/>
</dbReference>
<keyword evidence="5" id="KW-0539">Nucleus</keyword>
<dbReference type="GO" id="GO:0004518">
    <property type="term" value="F:nuclease activity"/>
    <property type="evidence" value="ECO:0007669"/>
    <property type="project" value="UniProtKB-KW"/>
</dbReference>
<comment type="catalytic activity">
    <reaction evidence="2">
        <text>a 5'-end FAD-phospho-ribonucleoside in mRNA + H2O = a 5'-end phospho-ribonucleoside in mRNA + FAD + H(+)</text>
        <dbReference type="Rhea" id="RHEA:67492"/>
        <dbReference type="Rhea" id="RHEA-COMP:15692"/>
        <dbReference type="Rhea" id="RHEA-COMP:17275"/>
        <dbReference type="ChEBI" id="CHEBI:15377"/>
        <dbReference type="ChEBI" id="CHEBI:15378"/>
        <dbReference type="ChEBI" id="CHEBI:57692"/>
        <dbReference type="ChEBI" id="CHEBI:138282"/>
        <dbReference type="ChEBI" id="CHEBI:172372"/>
    </reaction>
    <physiologicalReaction direction="left-to-right" evidence="2">
        <dbReference type="Rhea" id="RHEA:67493"/>
    </physiologicalReaction>
</comment>
<accession>C3XUU8</accession>
<keyword evidence="5" id="KW-0378">Hydrolase</keyword>
<dbReference type="GO" id="GO:0046872">
    <property type="term" value="F:metal ion binding"/>
    <property type="evidence" value="ECO:0007669"/>
    <property type="project" value="UniProtKB-KW"/>
</dbReference>
<feature type="domain" description="RAI1-like" evidence="6">
    <location>
        <begin position="19"/>
        <end position="90"/>
    </location>
</feature>
<dbReference type="AlphaFoldDB" id="C3XUU8"/>
<name>C3XUU8_BRAFL</name>
<dbReference type="InterPro" id="IPR039039">
    <property type="entry name" value="RAI1-like_fam"/>
</dbReference>
<keyword evidence="5" id="KW-0479">Metal-binding</keyword>
<gene>
    <name evidence="7" type="ORF">BRAFLDRAFT_88903</name>
</gene>
<dbReference type="GO" id="GO:0003723">
    <property type="term" value="F:RNA binding"/>
    <property type="evidence" value="ECO:0007669"/>
    <property type="project" value="UniProtKB-KW"/>
</dbReference>
<evidence type="ECO:0000256" key="3">
    <source>
        <dbReference type="ARBA" id="ARBA00024564"/>
    </source>
</evidence>
<dbReference type="STRING" id="7739.C3XUU8"/>
<evidence type="ECO:0000256" key="4">
    <source>
        <dbReference type="ARBA" id="ARBA00049418"/>
    </source>
</evidence>
<evidence type="ECO:0000313" key="7">
    <source>
        <dbReference type="EMBL" id="EEN68173.1"/>
    </source>
</evidence>
<protein>
    <recommendedName>
        <fullName evidence="5">Decapping nuclease</fullName>
        <ecNumber evidence="5">3.6.1.-</ecNumber>
    </recommendedName>
</protein>
<dbReference type="GO" id="GO:0016787">
    <property type="term" value="F:hydrolase activity"/>
    <property type="evidence" value="ECO:0007669"/>
    <property type="project" value="UniProtKB-KW"/>
</dbReference>
<comment type="function">
    <text evidence="5">Decapping enzyme for NAD-capped RNAs: specifically hydrolyzes the nicotinamide adenine dinucleotide (NAD) cap from a subset of RNAs by removing the entire NAD moiety from the 5'-end of an NAD-capped RNA.</text>
</comment>
<evidence type="ECO:0000256" key="2">
    <source>
        <dbReference type="ARBA" id="ARBA00024458"/>
    </source>
</evidence>
<dbReference type="GO" id="GO:0005634">
    <property type="term" value="C:nucleus"/>
    <property type="evidence" value="ECO:0007669"/>
    <property type="project" value="UniProtKB-SubCell"/>
</dbReference>